<reference evidence="1 2" key="1">
    <citation type="submission" date="2017-02" db="EMBL/GenBank/DDBJ databases">
        <title>Clonality and virulence of isolates of VRE in Hematopoietic Stem Cell Transplanted (HSCT) patients.</title>
        <authorList>
            <person name="Marchi A.P."/>
            <person name="Martins R.C."/>
            <person name="Marie S.K."/>
            <person name="Levin A.S."/>
            <person name="Costa S.F."/>
        </authorList>
    </citation>
    <scope>NUCLEOTIDE SEQUENCE [LARGE SCALE GENOMIC DNA]</scope>
    <source>
        <strain evidence="1 2">LIM1759</strain>
    </source>
</reference>
<accession>A0A1S8KEX0</accession>
<comment type="caution">
    <text evidence="1">The sequence shown here is derived from an EMBL/GenBank/DDBJ whole genome shotgun (WGS) entry which is preliminary data.</text>
</comment>
<proteinExistence type="predicted"/>
<gene>
    <name evidence="1" type="ORF">B1P95_17215</name>
</gene>
<organism evidence="1 2">
    <name type="scientific">Enterococcus faecium</name>
    <name type="common">Streptococcus faecium</name>
    <dbReference type="NCBI Taxonomy" id="1352"/>
    <lineage>
        <taxon>Bacteria</taxon>
        <taxon>Bacillati</taxon>
        <taxon>Bacillota</taxon>
        <taxon>Bacilli</taxon>
        <taxon>Lactobacillales</taxon>
        <taxon>Enterococcaceae</taxon>
        <taxon>Enterococcus</taxon>
    </lineage>
</organism>
<evidence type="ECO:0000313" key="1">
    <source>
        <dbReference type="EMBL" id="OOL78095.1"/>
    </source>
</evidence>
<evidence type="ECO:0000313" key="2">
    <source>
        <dbReference type="Proteomes" id="UP000191171"/>
    </source>
</evidence>
<dbReference type="EMBL" id="MVGJ01000403">
    <property type="protein sequence ID" value="OOL78095.1"/>
    <property type="molecule type" value="Genomic_DNA"/>
</dbReference>
<dbReference type="Proteomes" id="UP000191171">
    <property type="component" value="Unassembled WGS sequence"/>
</dbReference>
<protein>
    <submittedName>
        <fullName evidence="1">ISL3 family transposase</fullName>
    </submittedName>
</protein>
<name>A0A1S8KEX0_ENTFC</name>
<sequence length="67" mass="7482">MILSKKMLRLIEKDLMITEVSYETFQKKKTLIVDAVFSPAPHTCRNCGSTVVDGNGKVIVVKNGKKE</sequence>
<feature type="non-terminal residue" evidence="1">
    <location>
        <position position="67"/>
    </location>
</feature>
<dbReference type="AlphaFoldDB" id="A0A1S8KEX0"/>